<reference evidence="3" key="1">
    <citation type="journal article" date="2019" name="Sci. Rep.">
        <title>Draft genome of Tanacetum cinerariifolium, the natural source of mosquito coil.</title>
        <authorList>
            <person name="Yamashiro T."/>
            <person name="Shiraishi A."/>
            <person name="Satake H."/>
            <person name="Nakayama K."/>
        </authorList>
    </citation>
    <scope>NUCLEOTIDE SEQUENCE</scope>
</reference>
<dbReference type="Pfam" id="PF14111">
    <property type="entry name" value="DUF4283"/>
    <property type="match status" value="1"/>
</dbReference>
<dbReference type="PANTHER" id="PTHR31286">
    <property type="entry name" value="GLYCINE-RICH CELL WALL STRUCTURAL PROTEIN 1.8-LIKE"/>
    <property type="match status" value="1"/>
</dbReference>
<feature type="domain" description="DUF4283" evidence="2">
    <location>
        <begin position="115"/>
        <end position="195"/>
    </location>
</feature>
<feature type="compositionally biased region" description="Polar residues" evidence="1">
    <location>
        <begin position="298"/>
        <end position="327"/>
    </location>
</feature>
<proteinExistence type="predicted"/>
<accession>A0A6L2JNH7</accession>
<dbReference type="AlphaFoldDB" id="A0A6L2JNH7"/>
<dbReference type="PANTHER" id="PTHR31286:SF180">
    <property type="entry name" value="OS10G0362600 PROTEIN"/>
    <property type="match status" value="1"/>
</dbReference>
<organism evidence="3">
    <name type="scientific">Tanacetum cinerariifolium</name>
    <name type="common">Dalmatian daisy</name>
    <name type="synonym">Chrysanthemum cinerariifolium</name>
    <dbReference type="NCBI Taxonomy" id="118510"/>
    <lineage>
        <taxon>Eukaryota</taxon>
        <taxon>Viridiplantae</taxon>
        <taxon>Streptophyta</taxon>
        <taxon>Embryophyta</taxon>
        <taxon>Tracheophyta</taxon>
        <taxon>Spermatophyta</taxon>
        <taxon>Magnoliopsida</taxon>
        <taxon>eudicotyledons</taxon>
        <taxon>Gunneridae</taxon>
        <taxon>Pentapetalae</taxon>
        <taxon>asterids</taxon>
        <taxon>campanulids</taxon>
        <taxon>Asterales</taxon>
        <taxon>Asteraceae</taxon>
        <taxon>Asteroideae</taxon>
        <taxon>Anthemideae</taxon>
        <taxon>Anthemidinae</taxon>
        <taxon>Tanacetum</taxon>
    </lineage>
</organism>
<gene>
    <name evidence="3" type="ORF">Tci_010619</name>
</gene>
<evidence type="ECO:0000313" key="3">
    <source>
        <dbReference type="EMBL" id="GEU38641.1"/>
    </source>
</evidence>
<name>A0A6L2JNH7_TANCI</name>
<sequence length="582" mass="64730">MEKGFLDNSEKKKKKKERVSNVLDDVTPILARTMVGDSQEVAKTTNDGGSASKVRFEAVGITKPSSPTAHANGEGSKSDCSFASLLRPHAISNKVHFCTLVNDKRVEAVDKVKSRYDNSIVGFFLGKDPSFSVVQQYVSNTWRKFGFKRITRNDDGVYLFKFATKAGRDQVIEKGPWMIRKSPIILSKWSPSVSLKRDEEGDGYIKEVVRVEYEWKPPHCVDCKSFGHDTALCPKSVRKEVSKNSARDTKTTVMEENDDGFTEVKSRKKNKGANFGGIRLNKPKSKVMWQQKKGAVAKSNSTSHCASSNAVGNDQGVLNPSLSTSNPFDVLNVDGDDMGESGTQPKEASKPSSSKSVYGDGHKDKNVSSPPVWKKWDVINEDDTTDDEDVFTSYGGSLGGGNQLEDEDFDFCESYEDQVVDLDGALKEFCDFKLSMSEKSIDNAFVRFSTIITSLKALDEGFSCKNYVRKFLRALHPKWRAKEVLIKKDSEIVKGKKEQSRSLALKAKTESSDEESLTSKSEDEEYVMAVKDSKKFSIDEVDSLLAGGEGFRVVGYSEEWWSGRRWRKDGLQGMAGNLEVGE</sequence>
<comment type="caution">
    <text evidence="3">The sequence shown here is derived from an EMBL/GenBank/DDBJ whole genome shotgun (WGS) entry which is preliminary data.</text>
</comment>
<feature type="region of interest" description="Disordered" evidence="1">
    <location>
        <begin position="258"/>
        <end position="370"/>
    </location>
</feature>
<dbReference type="EMBL" id="BKCJ010001076">
    <property type="protein sequence ID" value="GEU38641.1"/>
    <property type="molecule type" value="Genomic_DNA"/>
</dbReference>
<protein>
    <recommendedName>
        <fullName evidence="2">DUF4283 domain-containing protein</fullName>
    </recommendedName>
</protein>
<evidence type="ECO:0000259" key="2">
    <source>
        <dbReference type="Pfam" id="PF14111"/>
    </source>
</evidence>
<dbReference type="InterPro" id="IPR025558">
    <property type="entry name" value="DUF4283"/>
</dbReference>
<dbReference type="InterPro" id="IPR040256">
    <property type="entry name" value="At4g02000-like"/>
</dbReference>
<evidence type="ECO:0000256" key="1">
    <source>
        <dbReference type="SAM" id="MobiDB-lite"/>
    </source>
</evidence>